<dbReference type="EMBL" id="CP011310">
    <property type="protein sequence ID" value="AKQ40874.1"/>
    <property type="molecule type" value="Genomic_DNA"/>
</dbReference>
<organism evidence="1 2">
    <name type="scientific">Aurantiacibacter atlanticus</name>
    <dbReference type="NCBI Taxonomy" id="1648404"/>
    <lineage>
        <taxon>Bacteria</taxon>
        <taxon>Pseudomonadati</taxon>
        <taxon>Pseudomonadota</taxon>
        <taxon>Alphaproteobacteria</taxon>
        <taxon>Sphingomonadales</taxon>
        <taxon>Erythrobacteraceae</taxon>
        <taxon>Aurantiacibacter</taxon>
    </lineage>
</organism>
<reference evidence="1 2" key="1">
    <citation type="journal article" date="2015" name="Int. J. Syst. Evol. Microbiol.">
        <title>Erythrobacter atlanticus sp. nov., a bacterium from ocean sediment able to degrade polycyclic aromatic hydrocarbons.</title>
        <authorList>
            <person name="Zhuang L."/>
            <person name="Liu Y."/>
            <person name="Wang L."/>
            <person name="Wang W."/>
            <person name="Shao Z."/>
        </authorList>
    </citation>
    <scope>NUCLEOTIDE SEQUENCE [LARGE SCALE GENOMIC DNA]</scope>
    <source>
        <strain evidence="2">s21-N3</strain>
    </source>
</reference>
<dbReference type="OrthoDB" id="7823852at2"/>
<dbReference type="PATRIC" id="fig|1648404.4.peg.135"/>
<accession>A0A0H4VCQ8</accession>
<reference evidence="2" key="2">
    <citation type="submission" date="2015-04" db="EMBL/GenBank/DDBJ databases">
        <title>The complete genome sequence of Erythrobacter sp. s21-N3.</title>
        <authorList>
            <person name="Zhuang L."/>
            <person name="Liu Y."/>
            <person name="Shao Z."/>
        </authorList>
    </citation>
    <scope>NUCLEOTIDE SEQUENCE [LARGE SCALE GENOMIC DNA]</scope>
    <source>
        <strain evidence="2">s21-N3</strain>
    </source>
</reference>
<dbReference type="Proteomes" id="UP000059113">
    <property type="component" value="Chromosome"/>
</dbReference>
<evidence type="ECO:0000313" key="1">
    <source>
        <dbReference type="EMBL" id="AKQ40874.1"/>
    </source>
</evidence>
<protein>
    <submittedName>
        <fullName evidence="1">Uncharacterized protein</fullName>
    </submittedName>
</protein>
<proteinExistence type="predicted"/>
<gene>
    <name evidence="1" type="ORF">CP97_00630</name>
</gene>
<keyword evidence="2" id="KW-1185">Reference proteome</keyword>
<sequence>MKKVTSAMWLFRKKKKQIHGFIGASGLTDWWLTEFDDGEREHILATFQPMGASDGGRMLIEGKNSGGVSNPSQLLSTLATWFKHETDRTIGFRIIDKAEELLAVSEKVLTKHFTYQAKAMVYYRWRDTDSFALERAETACRDQIQLAPLAAEAFLAPAKKPFIEIRWGKDSREKAQRKIDLVQRGEATFDRYSPDTLPSHHGYKQLAIILEKRGDFVAAGALSEQAREQGWKGDWDARIARLNKRIAKLSN</sequence>
<evidence type="ECO:0000313" key="2">
    <source>
        <dbReference type="Proteomes" id="UP000059113"/>
    </source>
</evidence>
<name>A0A0H4VCQ8_9SPHN</name>
<dbReference type="KEGG" id="ery:CP97_00630"/>
<dbReference type="RefSeq" id="WP_048884354.1">
    <property type="nucleotide sequence ID" value="NZ_CP011310.1"/>
</dbReference>
<dbReference type="AlphaFoldDB" id="A0A0H4VCQ8"/>